<evidence type="ECO:0000313" key="3">
    <source>
        <dbReference type="Proteomes" id="UP000033140"/>
    </source>
</evidence>
<reference evidence="2 3" key="3">
    <citation type="journal article" date="2015" name="Genome Announc.">
        <title>Draft Genome Sequence of the Archiascomycetous Yeast Saitoella complicata.</title>
        <authorList>
            <person name="Yamauchi K."/>
            <person name="Kondo S."/>
            <person name="Hamamoto M."/>
            <person name="Takahashi Y."/>
            <person name="Ogura Y."/>
            <person name="Hayashi T."/>
            <person name="Nishida H."/>
        </authorList>
    </citation>
    <scope>NUCLEOTIDE SEQUENCE [LARGE SCALE GENOMIC DNA]</scope>
    <source>
        <strain evidence="2 3">NRRL Y-17804</strain>
    </source>
</reference>
<dbReference type="Proteomes" id="UP000033140">
    <property type="component" value="Unassembled WGS sequence"/>
</dbReference>
<organism evidence="2 3">
    <name type="scientific">Saitoella complicata (strain BCRC 22490 / CBS 7301 / JCM 7358 / NBRC 10748 / NRRL Y-17804)</name>
    <dbReference type="NCBI Taxonomy" id="698492"/>
    <lineage>
        <taxon>Eukaryota</taxon>
        <taxon>Fungi</taxon>
        <taxon>Dikarya</taxon>
        <taxon>Ascomycota</taxon>
        <taxon>Taphrinomycotina</taxon>
        <taxon>Taphrinomycotina incertae sedis</taxon>
        <taxon>Saitoella</taxon>
    </lineage>
</organism>
<feature type="compositionally biased region" description="Basic and acidic residues" evidence="1">
    <location>
        <begin position="497"/>
        <end position="515"/>
    </location>
</feature>
<feature type="region of interest" description="Disordered" evidence="1">
    <location>
        <begin position="395"/>
        <end position="515"/>
    </location>
</feature>
<dbReference type="EMBL" id="BACD03000049">
    <property type="protein sequence ID" value="GAO51616.1"/>
    <property type="molecule type" value="Genomic_DNA"/>
</dbReference>
<feature type="compositionally biased region" description="Low complexity" evidence="1">
    <location>
        <begin position="10"/>
        <end position="26"/>
    </location>
</feature>
<protein>
    <submittedName>
        <fullName evidence="2">Uncharacterized protein</fullName>
    </submittedName>
</protein>
<evidence type="ECO:0000256" key="1">
    <source>
        <dbReference type="SAM" id="MobiDB-lite"/>
    </source>
</evidence>
<keyword evidence="3" id="KW-1185">Reference proteome</keyword>
<gene>
    <name evidence="2" type="ORF">G7K_5712-t1</name>
</gene>
<proteinExistence type="predicted"/>
<reference evidence="2 3" key="2">
    <citation type="journal article" date="2014" name="J. Gen. Appl. Microbiol.">
        <title>The early diverging ascomycetous budding yeast Saitoella complicata has three histone deacetylases belonging to the Clr6, Hos2, and Rpd3 lineages.</title>
        <authorList>
            <person name="Nishida H."/>
            <person name="Matsumoto T."/>
            <person name="Kondo S."/>
            <person name="Hamamoto M."/>
            <person name="Yoshikawa H."/>
        </authorList>
    </citation>
    <scope>NUCLEOTIDE SEQUENCE [LARGE SCALE GENOMIC DNA]</scope>
    <source>
        <strain evidence="2 3">NRRL Y-17804</strain>
    </source>
</reference>
<dbReference type="AlphaFoldDB" id="A0A0E9NPL4"/>
<feature type="compositionally biased region" description="Basic and acidic residues" evidence="1">
    <location>
        <begin position="399"/>
        <end position="420"/>
    </location>
</feature>
<comment type="caution">
    <text evidence="2">The sequence shown here is derived from an EMBL/GenBank/DDBJ whole genome shotgun (WGS) entry which is preliminary data.</text>
</comment>
<evidence type="ECO:0000313" key="2">
    <source>
        <dbReference type="EMBL" id="GAO51616.1"/>
    </source>
</evidence>
<feature type="compositionally biased region" description="Polar residues" evidence="1">
    <location>
        <begin position="428"/>
        <end position="451"/>
    </location>
</feature>
<reference evidence="2 3" key="1">
    <citation type="journal article" date="2011" name="J. Gen. Appl. Microbiol.">
        <title>Draft genome sequencing of the enigmatic yeast Saitoella complicata.</title>
        <authorList>
            <person name="Nishida H."/>
            <person name="Hamamoto M."/>
            <person name="Sugiyama J."/>
        </authorList>
    </citation>
    <scope>NUCLEOTIDE SEQUENCE [LARGE SCALE GENOMIC DNA]</scope>
    <source>
        <strain evidence="2 3">NRRL Y-17804</strain>
    </source>
</reference>
<accession>A0A0E9NPL4</accession>
<feature type="compositionally biased region" description="Low complexity" evidence="1">
    <location>
        <begin position="46"/>
        <end position="59"/>
    </location>
</feature>
<name>A0A0E9NPL4_SAICN</name>
<feature type="region of interest" description="Disordered" evidence="1">
    <location>
        <begin position="1"/>
        <end position="59"/>
    </location>
</feature>
<sequence>MTTIAGGNGEKPPNNPGNKNAADGAGTSQGVRQNKRDCRRQTQNHASRTGATASVSSAGSTAAPAAINLAAREGLSNTVAGPVMKSWSSIASSHTPDIEPEPDTENDCTVLGSYNWFEKSKWYNEAPTICVPASPRYIIERRHRNCGSCQKTTRKSITLISTERILRYHPWSHCSGRTLLCERWDGRVTGAGKGYGHAFEKRVTRGLPEAESYHRVITYNCGGLKMVVRTEVDAVNPDPNVPDTTPILPTTTALGFEGTTLQCLASDNAIPQQSRVAELKCFYDRNPWEARDTLQCVLGRVPTGYCARHLSSRMGENFMADIQRIDEHHFSAMDFIDPVIGSQLRNFFGAIRKVMAKRGVSKTVLIGDLKAGIQLHPMGRDRRAALPGSLVARMLETPSKPEDKKNGKATEVDVSTDKTNKVPCSGTPKPQQTKVANEPVTSSGGKSNSRTPSKRKAEGEADEEAPESKKAKTGDDDDDKIEEKQCTRTVKMTRFKNNREVHEWEERGKKEVWRK</sequence>
<dbReference type="STRING" id="698492.A0A0E9NPL4"/>